<gene>
    <name evidence="1" type="ORF">RFI_11987</name>
</gene>
<comment type="caution">
    <text evidence="1">The sequence shown here is derived from an EMBL/GenBank/DDBJ whole genome shotgun (WGS) entry which is preliminary data.</text>
</comment>
<dbReference type="EMBL" id="ASPP01008719">
    <property type="protein sequence ID" value="ETO25156.1"/>
    <property type="molecule type" value="Genomic_DNA"/>
</dbReference>
<proteinExistence type="predicted"/>
<evidence type="ECO:0000313" key="1">
    <source>
        <dbReference type="EMBL" id="ETO25156.1"/>
    </source>
</evidence>
<name>X6NGN3_RETFI</name>
<sequence length="235" mass="27534">KRMLDRRVRTYLCHGFDVQHWTIKCANTLTIAENVRDGNTNNNQVINEREEPCVELKISPDGYYVLIGNRKHNEWLLLKWQVLWHHNTSSDSGGGYIVTKDDLLALPDCCQPMSYQWMGNYHNYQLCIIAHSPYFLKPFNFCYWKCQSHLFQHEFRAQLADVLLHCCFDNLSHMKPICNLIVLMCDDPLDMKCGILKMSNDCRSKSSTIVSCQQRNNLLLVSNYESKRFHQLVIP</sequence>
<dbReference type="Proteomes" id="UP000023152">
    <property type="component" value="Unassembled WGS sequence"/>
</dbReference>
<protein>
    <submittedName>
        <fullName evidence="1">Uncharacterized protein</fullName>
    </submittedName>
</protein>
<feature type="non-terminal residue" evidence="1">
    <location>
        <position position="1"/>
    </location>
</feature>
<keyword evidence="2" id="KW-1185">Reference proteome</keyword>
<organism evidence="1 2">
    <name type="scientific">Reticulomyxa filosa</name>
    <dbReference type="NCBI Taxonomy" id="46433"/>
    <lineage>
        <taxon>Eukaryota</taxon>
        <taxon>Sar</taxon>
        <taxon>Rhizaria</taxon>
        <taxon>Retaria</taxon>
        <taxon>Foraminifera</taxon>
        <taxon>Monothalamids</taxon>
        <taxon>Reticulomyxidae</taxon>
        <taxon>Reticulomyxa</taxon>
    </lineage>
</organism>
<accession>X6NGN3</accession>
<evidence type="ECO:0000313" key="2">
    <source>
        <dbReference type="Proteomes" id="UP000023152"/>
    </source>
</evidence>
<dbReference type="AlphaFoldDB" id="X6NGN3"/>
<reference evidence="1 2" key="1">
    <citation type="journal article" date="2013" name="Curr. Biol.">
        <title>The Genome of the Foraminiferan Reticulomyxa filosa.</title>
        <authorList>
            <person name="Glockner G."/>
            <person name="Hulsmann N."/>
            <person name="Schleicher M."/>
            <person name="Noegel A.A."/>
            <person name="Eichinger L."/>
            <person name="Gallinger C."/>
            <person name="Pawlowski J."/>
            <person name="Sierra R."/>
            <person name="Euteneuer U."/>
            <person name="Pillet L."/>
            <person name="Moustafa A."/>
            <person name="Platzer M."/>
            <person name="Groth M."/>
            <person name="Szafranski K."/>
            <person name="Schliwa M."/>
        </authorList>
    </citation>
    <scope>NUCLEOTIDE SEQUENCE [LARGE SCALE GENOMIC DNA]</scope>
</reference>